<dbReference type="AlphaFoldDB" id="A0AAV6TJ98"/>
<accession>A0AAV6TJ98</accession>
<comment type="caution">
    <text evidence="1">The sequence shown here is derived from an EMBL/GenBank/DDBJ whole genome shotgun (WGS) entry which is preliminary data.</text>
</comment>
<name>A0AAV6TJ98_9ARAC</name>
<keyword evidence="2" id="KW-1185">Reference proteome</keyword>
<dbReference type="Proteomes" id="UP000827092">
    <property type="component" value="Unassembled WGS sequence"/>
</dbReference>
<protein>
    <submittedName>
        <fullName evidence="1">Uncharacterized protein</fullName>
    </submittedName>
</protein>
<reference evidence="1 2" key="1">
    <citation type="journal article" date="2022" name="Nat. Ecol. Evol.">
        <title>A masculinizing supergene underlies an exaggerated male reproductive morph in a spider.</title>
        <authorList>
            <person name="Hendrickx F."/>
            <person name="De Corte Z."/>
            <person name="Sonet G."/>
            <person name="Van Belleghem S.M."/>
            <person name="Kostlbacher S."/>
            <person name="Vangestel C."/>
        </authorList>
    </citation>
    <scope>NUCLEOTIDE SEQUENCE [LARGE SCALE GENOMIC DNA]</scope>
    <source>
        <strain evidence="1">W744_W776</strain>
    </source>
</reference>
<dbReference type="EMBL" id="JAFNEN010003370">
    <property type="protein sequence ID" value="KAG8171934.1"/>
    <property type="molecule type" value="Genomic_DNA"/>
</dbReference>
<evidence type="ECO:0000313" key="1">
    <source>
        <dbReference type="EMBL" id="KAG8171934.1"/>
    </source>
</evidence>
<organism evidence="1 2">
    <name type="scientific">Oedothorax gibbosus</name>
    <dbReference type="NCBI Taxonomy" id="931172"/>
    <lineage>
        <taxon>Eukaryota</taxon>
        <taxon>Metazoa</taxon>
        <taxon>Ecdysozoa</taxon>
        <taxon>Arthropoda</taxon>
        <taxon>Chelicerata</taxon>
        <taxon>Arachnida</taxon>
        <taxon>Araneae</taxon>
        <taxon>Araneomorphae</taxon>
        <taxon>Entelegynae</taxon>
        <taxon>Araneoidea</taxon>
        <taxon>Linyphiidae</taxon>
        <taxon>Erigoninae</taxon>
        <taxon>Oedothorax</taxon>
    </lineage>
</organism>
<evidence type="ECO:0000313" key="2">
    <source>
        <dbReference type="Proteomes" id="UP000827092"/>
    </source>
</evidence>
<proteinExistence type="predicted"/>
<gene>
    <name evidence="1" type="ORF">JTE90_024916</name>
</gene>
<sequence length="158" mass="17808">MLMSWSAFEALNANIELFGSEFSPVKDDVEEEPNTVALSNEISSIGNDTMIGKRRLFVQLQKEDETLKGAWDLAREKKENFGVQDEVLIHTEVVGGEKIQQVVLPLVKRQCGLQMAHEIPLAGHLGQAKVPGHGIRVTEDYKLKRLHHTVYRSPYKKS</sequence>